<dbReference type="Proteomes" id="UP000698028">
    <property type="component" value="Unassembled WGS sequence"/>
</dbReference>
<accession>A0ABS6V2H4</accession>
<evidence type="ECO:0000313" key="2">
    <source>
        <dbReference type="EMBL" id="MBW0143757.1"/>
    </source>
</evidence>
<sequence>MSEKSLLDANLIPRTVKRVFDQRAEERHDMESETAVMTIRGHAHVVRLANISSAGAMVIFKGVPHIGEQVSLQLLDHGEQTAYVRWVRDGRIGINFAEELGR</sequence>
<gene>
    <name evidence="2" type="ORF">KTQ36_00400</name>
</gene>
<organism evidence="2 3">
    <name type="scientific">Sphingomicrobium clamense</name>
    <dbReference type="NCBI Taxonomy" id="2851013"/>
    <lineage>
        <taxon>Bacteria</taxon>
        <taxon>Pseudomonadati</taxon>
        <taxon>Pseudomonadota</taxon>
        <taxon>Alphaproteobacteria</taxon>
        <taxon>Sphingomonadales</taxon>
        <taxon>Sphingomonadaceae</taxon>
        <taxon>Sphingomicrobium</taxon>
    </lineage>
</organism>
<comment type="caution">
    <text evidence="2">The sequence shown here is derived from an EMBL/GenBank/DDBJ whole genome shotgun (WGS) entry which is preliminary data.</text>
</comment>
<feature type="domain" description="PilZ" evidence="1">
    <location>
        <begin position="22"/>
        <end position="98"/>
    </location>
</feature>
<dbReference type="Pfam" id="PF07238">
    <property type="entry name" value="PilZ"/>
    <property type="match status" value="1"/>
</dbReference>
<keyword evidence="3" id="KW-1185">Reference proteome</keyword>
<proteinExistence type="predicted"/>
<protein>
    <submittedName>
        <fullName evidence="2">PilZ domain-containing protein</fullName>
    </submittedName>
</protein>
<evidence type="ECO:0000313" key="3">
    <source>
        <dbReference type="Proteomes" id="UP000698028"/>
    </source>
</evidence>
<name>A0ABS6V2H4_9SPHN</name>
<dbReference type="InterPro" id="IPR009875">
    <property type="entry name" value="PilZ_domain"/>
</dbReference>
<evidence type="ECO:0000259" key="1">
    <source>
        <dbReference type="Pfam" id="PF07238"/>
    </source>
</evidence>
<reference evidence="2 3" key="1">
    <citation type="submission" date="2021-07" db="EMBL/GenBank/DDBJ databases">
        <title>The draft genome sequence of Sphingomicrobium sp. B8.</title>
        <authorList>
            <person name="Mu L."/>
        </authorList>
    </citation>
    <scope>NUCLEOTIDE SEQUENCE [LARGE SCALE GENOMIC DNA]</scope>
    <source>
        <strain evidence="2 3">B8</strain>
    </source>
</reference>
<dbReference type="RefSeq" id="WP_218631824.1">
    <property type="nucleotide sequence ID" value="NZ_JAHVAH010000001.1"/>
</dbReference>
<dbReference type="EMBL" id="JAHVAH010000001">
    <property type="protein sequence ID" value="MBW0143757.1"/>
    <property type="molecule type" value="Genomic_DNA"/>
</dbReference>